<reference evidence="1 2" key="1">
    <citation type="submission" date="2024-07" db="EMBL/GenBank/DDBJ databases">
        <title>Chromosome-level genome assembly of the water stick insect Ranatra chinensis (Heteroptera: Nepidae).</title>
        <authorList>
            <person name="Liu X."/>
        </authorList>
    </citation>
    <scope>NUCLEOTIDE SEQUENCE [LARGE SCALE GENOMIC DNA]</scope>
    <source>
        <strain evidence="1">Cailab_2021Rc</strain>
        <tissue evidence="1">Muscle</tissue>
    </source>
</reference>
<proteinExistence type="predicted"/>
<organism evidence="1 2">
    <name type="scientific">Ranatra chinensis</name>
    <dbReference type="NCBI Taxonomy" id="642074"/>
    <lineage>
        <taxon>Eukaryota</taxon>
        <taxon>Metazoa</taxon>
        <taxon>Ecdysozoa</taxon>
        <taxon>Arthropoda</taxon>
        <taxon>Hexapoda</taxon>
        <taxon>Insecta</taxon>
        <taxon>Pterygota</taxon>
        <taxon>Neoptera</taxon>
        <taxon>Paraneoptera</taxon>
        <taxon>Hemiptera</taxon>
        <taxon>Heteroptera</taxon>
        <taxon>Panheteroptera</taxon>
        <taxon>Nepomorpha</taxon>
        <taxon>Nepidae</taxon>
        <taxon>Ranatrinae</taxon>
        <taxon>Ranatra</taxon>
    </lineage>
</organism>
<gene>
    <name evidence="1" type="ORF">AAG570_003834</name>
</gene>
<evidence type="ECO:0000313" key="1">
    <source>
        <dbReference type="EMBL" id="KAL1117515.1"/>
    </source>
</evidence>
<dbReference type="EMBL" id="JBFDAA010000015">
    <property type="protein sequence ID" value="KAL1117515.1"/>
    <property type="molecule type" value="Genomic_DNA"/>
</dbReference>
<keyword evidence="2" id="KW-1185">Reference proteome</keyword>
<name>A0ABD0YQI3_9HEMI</name>
<protein>
    <submittedName>
        <fullName evidence="1">Uncharacterized protein</fullName>
    </submittedName>
</protein>
<accession>A0ABD0YQI3</accession>
<dbReference type="Proteomes" id="UP001558652">
    <property type="component" value="Unassembled WGS sequence"/>
</dbReference>
<evidence type="ECO:0000313" key="2">
    <source>
        <dbReference type="Proteomes" id="UP001558652"/>
    </source>
</evidence>
<comment type="caution">
    <text evidence="1">The sequence shown here is derived from an EMBL/GenBank/DDBJ whole genome shotgun (WGS) entry which is preliminary data.</text>
</comment>
<dbReference type="AlphaFoldDB" id="A0ABD0YQI3"/>
<sequence length="232" mass="26393">MSYGHESMIDNWHMPLSVVFCSVVSSNVIQRLWAILSDENLEAGNKQNSRNSNGTRVFGLVGFGRLVWSYVFRSSLNEDSVKICSKEGLFSRDIRRHDLYLLIRFVKIGLAESGSGRGAARGGRVESRYLRQLERWSRRLGVLSGRYSMERSKSVALGHCIGRLVYLAQLDTPAAIALGRHVRLLIRLIKCPVPQRRDSYMDNVARVFEAEYAQAVARLAVNRQTLYEERNI</sequence>